<protein>
    <submittedName>
        <fullName evidence="2">Alkaline shock response membrane anchor protein AmaP</fullName>
    </submittedName>
</protein>
<organism evidence="2 3">
    <name type="scientific">Bombilactobacillus thymidiniphilus</name>
    <dbReference type="NCBI Taxonomy" id="2923363"/>
    <lineage>
        <taxon>Bacteria</taxon>
        <taxon>Bacillati</taxon>
        <taxon>Bacillota</taxon>
        <taxon>Bacilli</taxon>
        <taxon>Lactobacillales</taxon>
        <taxon>Lactobacillaceae</taxon>
        <taxon>Bombilactobacillus</taxon>
    </lineage>
</organism>
<name>A0ABY4PES5_9LACO</name>
<accession>A0ABY4PES5</accession>
<dbReference type="RefSeq" id="WP_249513435.1">
    <property type="nucleotide sequence ID" value="NZ_CP093365.1"/>
</dbReference>
<evidence type="ECO:0000256" key="1">
    <source>
        <dbReference type="SAM" id="Phobius"/>
    </source>
</evidence>
<keyword evidence="3" id="KW-1185">Reference proteome</keyword>
<feature type="transmembrane region" description="Helical" evidence="1">
    <location>
        <begin position="47"/>
        <end position="70"/>
    </location>
</feature>
<dbReference type="Proteomes" id="UP000831947">
    <property type="component" value="Chromosome"/>
</dbReference>
<gene>
    <name evidence="2" type="primary">amaP</name>
    <name evidence="2" type="ORF">MOO47_03630</name>
</gene>
<keyword evidence="1" id="KW-0472">Membrane</keyword>
<evidence type="ECO:0000313" key="2">
    <source>
        <dbReference type="EMBL" id="UQS84251.1"/>
    </source>
</evidence>
<evidence type="ECO:0000313" key="3">
    <source>
        <dbReference type="Proteomes" id="UP000831947"/>
    </source>
</evidence>
<keyword evidence="1" id="KW-0812">Transmembrane</keyword>
<keyword evidence="1" id="KW-1133">Transmembrane helix</keyword>
<reference evidence="2 3" key="1">
    <citation type="journal article" date="2022" name="Int. J. Syst. Evol. Microbiol.">
        <title>Apilactobacillus apisilvae sp. nov., Nicolia spurrieriana gen. nov. sp. nov., Bombilactobacillus folatiphilus sp. nov. and Bombilactobacillus thymidiniphilus sp. nov., four new lactic acid bacterial isolates from stingless bees Tetragonula carbonaria and Austroplebeia australis.</title>
        <authorList>
            <person name="Oliphant S.A."/>
            <person name="Watson-Haigh N.S."/>
            <person name="Sumby K.M."/>
            <person name="Gardner J."/>
            <person name="Groom S."/>
            <person name="Jiranek V."/>
        </authorList>
    </citation>
    <scope>NUCLEOTIDE SEQUENCE [LARGE SCALE GENOMIC DNA]</scope>
    <source>
        <strain evidence="2 3">SG4_A1</strain>
    </source>
</reference>
<sequence length="178" mass="20341">MKRSKKWLAIIVILLALPLPIYALLTTKLLRQQLHIVLPKNNDVIDWYVLVAGSVIILYLVISLLTILFWPTRRKFNLLRKKNGSLTVTSKAINNFIYSSLSAEPFLSDAKVKSRLTKHAIRIKISGNLLNGSDAKDIFDQYLKQLATNLRQLLGIKQKPKIEIKFANYQSKSAKRVQ</sequence>
<dbReference type="NCBIfam" id="NF033218">
    <property type="entry name" value="anchor_AmaP"/>
    <property type="match status" value="1"/>
</dbReference>
<dbReference type="EMBL" id="CP093365">
    <property type="protein sequence ID" value="UQS84251.1"/>
    <property type="molecule type" value="Genomic_DNA"/>
</dbReference>
<proteinExistence type="predicted"/>